<keyword evidence="11 12" id="KW-0407">Ion channel</keyword>
<comment type="subcellular location">
    <subcellularLocation>
        <location evidence="1">Membrane</location>
        <topology evidence="1">Multi-pass membrane protein</topology>
    </subcellularLocation>
</comment>
<dbReference type="Pfam" id="PF00858">
    <property type="entry name" value="ASC"/>
    <property type="match status" value="1"/>
</dbReference>
<keyword evidence="3 12" id="KW-0813">Transport</keyword>
<dbReference type="PANTHER" id="PTHR11690">
    <property type="entry name" value="AMILORIDE-SENSITIVE SODIUM CHANNEL-RELATED"/>
    <property type="match status" value="1"/>
</dbReference>
<keyword evidence="15" id="KW-1185">Reference proteome</keyword>
<keyword evidence="9 13" id="KW-0472">Membrane</keyword>
<accession>A0A5E4NN14</accession>
<keyword evidence="7" id="KW-0915">Sodium</keyword>
<evidence type="ECO:0000313" key="14">
    <source>
        <dbReference type="EMBL" id="VVC45170.1"/>
    </source>
</evidence>
<dbReference type="EMBL" id="CABPRJ010002396">
    <property type="protein sequence ID" value="VVC45170.1"/>
    <property type="molecule type" value="Genomic_DNA"/>
</dbReference>
<dbReference type="Gene3D" id="1.10.287.820">
    <property type="entry name" value="Acid-sensing ion channel domain"/>
    <property type="match status" value="1"/>
</dbReference>
<evidence type="ECO:0000256" key="12">
    <source>
        <dbReference type="RuleBase" id="RU000679"/>
    </source>
</evidence>
<dbReference type="GO" id="GO:0005886">
    <property type="term" value="C:plasma membrane"/>
    <property type="evidence" value="ECO:0007669"/>
    <property type="project" value="TreeGrafter"/>
</dbReference>
<keyword evidence="8 12" id="KW-0406">Ion transport</keyword>
<evidence type="ECO:0000256" key="8">
    <source>
        <dbReference type="ARBA" id="ARBA00023065"/>
    </source>
</evidence>
<evidence type="ECO:0000256" key="11">
    <source>
        <dbReference type="ARBA" id="ARBA00023303"/>
    </source>
</evidence>
<dbReference type="Proteomes" id="UP000325440">
    <property type="component" value="Unassembled WGS sequence"/>
</dbReference>
<sequence length="357" mass="41092">MSKTKSPKTRSVLPKNYLREFSSITSLHGIMYLGEPNRPLFERMAFLNHTHSENILQKNESVWTPENRYSINATPFDLPWRVTGDTIENAVRLVFNLKNTNLGGHCPETDSGLTIIVHNPADTPIGMKPTAYVTRNNMLSISLSIVVIHTSPKITNWTPKNRNCYFQNEKKLKFFKIYTSHNCEVECRANNTLEECGCNAYFQPRDPNVLVCGSNSTDCVRESMTIGYSIFDKQLKKLNNMDGCECLPACMDIRYDYETVEFFRNWTTNSTSLKINEDKSMVMAYYRRKLAVSIQKSPLMPFSELLGNIGGLFGLFLGCSIVSFFEIIYFFVIRLYFNQRDRRMAKSKIMPNIILDE</sequence>
<evidence type="ECO:0000256" key="3">
    <source>
        <dbReference type="ARBA" id="ARBA00022448"/>
    </source>
</evidence>
<keyword evidence="5 12" id="KW-0812">Transmembrane</keyword>
<dbReference type="Gene3D" id="1.10.287.770">
    <property type="entry name" value="YojJ-like"/>
    <property type="match status" value="1"/>
</dbReference>
<dbReference type="OrthoDB" id="6021021at2759"/>
<evidence type="ECO:0000256" key="9">
    <source>
        <dbReference type="ARBA" id="ARBA00023136"/>
    </source>
</evidence>
<evidence type="ECO:0000256" key="6">
    <source>
        <dbReference type="ARBA" id="ARBA00022989"/>
    </source>
</evidence>
<evidence type="ECO:0000256" key="13">
    <source>
        <dbReference type="SAM" id="Phobius"/>
    </source>
</evidence>
<dbReference type="AlphaFoldDB" id="A0A5E4NN14"/>
<dbReference type="GO" id="GO:0015280">
    <property type="term" value="F:ligand-gated sodium channel activity"/>
    <property type="evidence" value="ECO:0007669"/>
    <property type="project" value="TreeGrafter"/>
</dbReference>
<dbReference type="InterPro" id="IPR001873">
    <property type="entry name" value="ENaC"/>
</dbReference>
<dbReference type="PRINTS" id="PR01078">
    <property type="entry name" value="AMINACHANNEL"/>
</dbReference>
<keyword evidence="6 13" id="KW-1133">Transmembrane helix</keyword>
<keyword evidence="4 12" id="KW-0894">Sodium channel</keyword>
<evidence type="ECO:0000313" key="15">
    <source>
        <dbReference type="Proteomes" id="UP000325440"/>
    </source>
</evidence>
<dbReference type="PANTHER" id="PTHR11690:SF288">
    <property type="entry name" value="AMILORIDE-SENSITIVE NA+ CHANNEL-RELATED"/>
    <property type="match status" value="1"/>
</dbReference>
<gene>
    <name evidence="14" type="ORF">CINCED_3A003827</name>
</gene>
<comment type="similarity">
    <text evidence="2 12">Belongs to the amiloride-sensitive sodium channel (TC 1.A.6) family.</text>
</comment>
<evidence type="ECO:0000256" key="10">
    <source>
        <dbReference type="ARBA" id="ARBA00023201"/>
    </source>
</evidence>
<reference evidence="14 15" key="1">
    <citation type="submission" date="2019-08" db="EMBL/GenBank/DDBJ databases">
        <authorList>
            <person name="Alioto T."/>
            <person name="Alioto T."/>
            <person name="Gomez Garrido J."/>
        </authorList>
    </citation>
    <scope>NUCLEOTIDE SEQUENCE [LARGE SCALE GENOMIC DNA]</scope>
</reference>
<evidence type="ECO:0000256" key="1">
    <source>
        <dbReference type="ARBA" id="ARBA00004141"/>
    </source>
</evidence>
<name>A0A5E4NN14_9HEMI</name>
<evidence type="ECO:0000256" key="5">
    <source>
        <dbReference type="ARBA" id="ARBA00022692"/>
    </source>
</evidence>
<evidence type="ECO:0000256" key="4">
    <source>
        <dbReference type="ARBA" id="ARBA00022461"/>
    </source>
</evidence>
<evidence type="ECO:0000256" key="2">
    <source>
        <dbReference type="ARBA" id="ARBA00007193"/>
    </source>
</evidence>
<proteinExistence type="inferred from homology"/>
<keyword evidence="10 12" id="KW-0739">Sodium transport</keyword>
<organism evidence="14 15">
    <name type="scientific">Cinara cedri</name>
    <dbReference type="NCBI Taxonomy" id="506608"/>
    <lineage>
        <taxon>Eukaryota</taxon>
        <taxon>Metazoa</taxon>
        <taxon>Ecdysozoa</taxon>
        <taxon>Arthropoda</taxon>
        <taxon>Hexapoda</taxon>
        <taxon>Insecta</taxon>
        <taxon>Pterygota</taxon>
        <taxon>Neoptera</taxon>
        <taxon>Paraneoptera</taxon>
        <taxon>Hemiptera</taxon>
        <taxon>Sternorrhyncha</taxon>
        <taxon>Aphidomorpha</taxon>
        <taxon>Aphidoidea</taxon>
        <taxon>Aphididae</taxon>
        <taxon>Lachninae</taxon>
        <taxon>Cinara</taxon>
    </lineage>
</organism>
<feature type="transmembrane region" description="Helical" evidence="13">
    <location>
        <begin position="312"/>
        <end position="337"/>
    </location>
</feature>
<protein>
    <submittedName>
        <fullName evidence="14">Epithelial sodium channel</fullName>
    </submittedName>
</protein>
<evidence type="ECO:0000256" key="7">
    <source>
        <dbReference type="ARBA" id="ARBA00023053"/>
    </source>
</evidence>